<keyword evidence="4" id="KW-1185">Reference proteome</keyword>
<evidence type="ECO:0000259" key="2">
    <source>
        <dbReference type="Pfam" id="PF02397"/>
    </source>
</evidence>
<dbReference type="Pfam" id="PF02397">
    <property type="entry name" value="Bac_transf"/>
    <property type="match status" value="1"/>
</dbReference>
<dbReference type="RefSeq" id="WP_150699024.1">
    <property type="nucleotide sequence ID" value="NZ_CABPRZ010000022.1"/>
</dbReference>
<dbReference type="EMBL" id="CABPRZ010000022">
    <property type="protein sequence ID" value="VVE44569.1"/>
    <property type="molecule type" value="Genomic_DNA"/>
</dbReference>
<dbReference type="AlphaFoldDB" id="A0A5E4Y787"/>
<dbReference type="InterPro" id="IPR003362">
    <property type="entry name" value="Bact_transf"/>
</dbReference>
<proteinExistence type="inferred from homology"/>
<accession>A0A5E4Y787</accession>
<feature type="domain" description="Bacterial sugar transferase" evidence="2">
    <location>
        <begin position="2"/>
        <end position="180"/>
    </location>
</feature>
<dbReference type="GO" id="GO:0016780">
    <property type="term" value="F:phosphotransferase activity, for other substituted phosphate groups"/>
    <property type="evidence" value="ECO:0007669"/>
    <property type="project" value="TreeGrafter"/>
</dbReference>
<dbReference type="PANTHER" id="PTHR30576:SF10">
    <property type="entry name" value="SLL5057 PROTEIN"/>
    <property type="match status" value="1"/>
</dbReference>
<evidence type="ECO:0000313" key="4">
    <source>
        <dbReference type="Proteomes" id="UP000414233"/>
    </source>
</evidence>
<name>A0A5E4Y787_9BURK</name>
<reference evidence="3 4" key="1">
    <citation type="submission" date="2019-08" db="EMBL/GenBank/DDBJ databases">
        <authorList>
            <person name="Peeters C."/>
        </authorList>
    </citation>
    <scope>NUCLEOTIDE SEQUENCE [LARGE SCALE GENOMIC DNA]</scope>
    <source>
        <strain evidence="3 4">LMG 30175</strain>
    </source>
</reference>
<dbReference type="OrthoDB" id="9808602at2"/>
<dbReference type="PANTHER" id="PTHR30576">
    <property type="entry name" value="COLANIC BIOSYNTHESIS UDP-GLUCOSE LIPID CARRIER TRANSFERASE"/>
    <property type="match status" value="1"/>
</dbReference>
<evidence type="ECO:0000256" key="1">
    <source>
        <dbReference type="ARBA" id="ARBA00006464"/>
    </source>
</evidence>
<gene>
    <name evidence="3" type="ORF">PTE30175_04233</name>
</gene>
<protein>
    <submittedName>
        <fullName evidence="3">UDP-phosphate galactose phosphotransferase</fullName>
    </submittedName>
</protein>
<keyword evidence="3" id="KW-0808">Transferase</keyword>
<sequence>MKRLFDFCVALCAGLVLLVPLLFVAMAVKLTSQGPALYWSDRVGRNNRIFRMPKFRSMRVGTPAVATHLLSDPAAHLTPIGSFLRNTSIDELPQLWCILTGDMSIVGPRPALFNQDDLIALRTAAGAEVLRPGLTGWAQVNGRDELPIPAKVAYDVEYLQRQSLAFDLRIVWMTILKVLKRDGVSH</sequence>
<dbReference type="Proteomes" id="UP000414233">
    <property type="component" value="Unassembled WGS sequence"/>
</dbReference>
<comment type="similarity">
    <text evidence="1">Belongs to the bacterial sugar transferase family.</text>
</comment>
<evidence type="ECO:0000313" key="3">
    <source>
        <dbReference type="EMBL" id="VVE44569.1"/>
    </source>
</evidence>
<organism evidence="3 4">
    <name type="scientific">Pandoraea terrae</name>
    <dbReference type="NCBI Taxonomy" id="1537710"/>
    <lineage>
        <taxon>Bacteria</taxon>
        <taxon>Pseudomonadati</taxon>
        <taxon>Pseudomonadota</taxon>
        <taxon>Betaproteobacteria</taxon>
        <taxon>Burkholderiales</taxon>
        <taxon>Burkholderiaceae</taxon>
        <taxon>Pandoraea</taxon>
    </lineage>
</organism>